<dbReference type="AlphaFoldDB" id="A0ABD5P8H0"/>
<keyword evidence="2" id="KW-0560">Oxidoreductase</keyword>
<dbReference type="InterPro" id="IPR036188">
    <property type="entry name" value="FAD/NAD-bd_sf"/>
</dbReference>
<dbReference type="Gene3D" id="3.50.50.60">
    <property type="entry name" value="FAD/NAD(P)-binding domain"/>
    <property type="match status" value="1"/>
</dbReference>
<evidence type="ECO:0000256" key="1">
    <source>
        <dbReference type="ARBA" id="ARBA00022630"/>
    </source>
</evidence>
<dbReference type="Proteomes" id="UP001595921">
    <property type="component" value="Unassembled WGS sequence"/>
</dbReference>
<gene>
    <name evidence="4" type="ORF">ACFO0N_02405</name>
</gene>
<proteinExistence type="predicted"/>
<evidence type="ECO:0000313" key="4">
    <source>
        <dbReference type="EMBL" id="MFC4356796.1"/>
    </source>
</evidence>
<dbReference type="PRINTS" id="PR00469">
    <property type="entry name" value="PNDRDTASEII"/>
</dbReference>
<evidence type="ECO:0000313" key="5">
    <source>
        <dbReference type="Proteomes" id="UP001595921"/>
    </source>
</evidence>
<reference evidence="4 5" key="1">
    <citation type="journal article" date="2019" name="Int. J. Syst. Evol. Microbiol.">
        <title>The Global Catalogue of Microorganisms (GCM) 10K type strain sequencing project: providing services to taxonomists for standard genome sequencing and annotation.</title>
        <authorList>
            <consortium name="The Broad Institute Genomics Platform"/>
            <consortium name="The Broad Institute Genome Sequencing Center for Infectious Disease"/>
            <person name="Wu L."/>
            <person name="Ma J."/>
        </authorList>
    </citation>
    <scope>NUCLEOTIDE SEQUENCE [LARGE SCALE GENOMIC DNA]</scope>
    <source>
        <strain evidence="4 5">CGMCC 1.12553</strain>
    </source>
</reference>
<dbReference type="InterPro" id="IPR050097">
    <property type="entry name" value="Ferredoxin-NADP_redctase_2"/>
</dbReference>
<accession>A0ABD5P8H0</accession>
<keyword evidence="1" id="KW-0285">Flavoprotein</keyword>
<keyword evidence="5" id="KW-1185">Reference proteome</keyword>
<name>A0ABD5P8H0_9EURY</name>
<evidence type="ECO:0000256" key="2">
    <source>
        <dbReference type="ARBA" id="ARBA00023002"/>
    </source>
</evidence>
<protein>
    <submittedName>
        <fullName evidence="4">FAD-binding protein</fullName>
    </submittedName>
</protein>
<evidence type="ECO:0000259" key="3">
    <source>
        <dbReference type="Pfam" id="PF00890"/>
    </source>
</evidence>
<organism evidence="4 5">
    <name type="scientific">Halobium salinum</name>
    <dbReference type="NCBI Taxonomy" id="1364940"/>
    <lineage>
        <taxon>Archaea</taxon>
        <taxon>Methanobacteriati</taxon>
        <taxon>Methanobacteriota</taxon>
        <taxon>Stenosarchaea group</taxon>
        <taxon>Halobacteria</taxon>
        <taxon>Halobacteriales</taxon>
        <taxon>Haloferacaceae</taxon>
        <taxon>Halobium</taxon>
    </lineage>
</organism>
<sequence>MTTKPTETAANHPESPVDRDVVVVGGGAGGLSAAVFTARYGLDTLVVARGRSAIHQCAHLENYLGFPGGVTPERFVALGRTQVEGEGGEVVEDRVVRVAPASAAGDGASDPVDAAGGAEPARFRVETEDGLTLGATYVVAASAYDGEFLDAFADDLDRDEETGFLATEAGRTPVDGLYGVGWLTDETVHQAVVNAGHGGRVGVALARDDLRERYWDAVADRYVDWVVEEGRYGGDGWEEHVDEWFESEMLDGVDVDPETARRARDDLAAEFLDRQLSSDEKRRRDRLGQRRLLEALDDEVVRNYAAELDGEDGTVSVNEG</sequence>
<dbReference type="PANTHER" id="PTHR48105">
    <property type="entry name" value="THIOREDOXIN REDUCTASE 1-RELATED-RELATED"/>
    <property type="match status" value="1"/>
</dbReference>
<dbReference type="SUPFAM" id="SSF51971">
    <property type="entry name" value="Nucleotide-binding domain"/>
    <property type="match status" value="1"/>
</dbReference>
<dbReference type="RefSeq" id="WP_267625234.1">
    <property type="nucleotide sequence ID" value="NZ_JAODIW010000010.1"/>
</dbReference>
<dbReference type="EMBL" id="JBHSDS010000002">
    <property type="protein sequence ID" value="MFC4356796.1"/>
    <property type="molecule type" value="Genomic_DNA"/>
</dbReference>
<comment type="caution">
    <text evidence="4">The sequence shown here is derived from an EMBL/GenBank/DDBJ whole genome shotgun (WGS) entry which is preliminary data.</text>
</comment>
<dbReference type="InterPro" id="IPR003953">
    <property type="entry name" value="FAD-dep_OxRdtase_2_FAD-bd"/>
</dbReference>
<feature type="domain" description="FAD-dependent oxidoreductase 2 FAD-binding" evidence="3">
    <location>
        <begin position="20"/>
        <end position="52"/>
    </location>
</feature>
<dbReference type="Pfam" id="PF00890">
    <property type="entry name" value="FAD_binding_2"/>
    <property type="match status" value="1"/>
</dbReference>
<dbReference type="GO" id="GO:0016491">
    <property type="term" value="F:oxidoreductase activity"/>
    <property type="evidence" value="ECO:0007669"/>
    <property type="project" value="UniProtKB-KW"/>
</dbReference>